<dbReference type="GO" id="GO:0004864">
    <property type="term" value="F:protein phosphatase inhibitor activity"/>
    <property type="evidence" value="ECO:0007669"/>
    <property type="project" value="TreeGrafter"/>
</dbReference>
<dbReference type="Pfam" id="PF00407">
    <property type="entry name" value="Bet_v_1"/>
    <property type="match status" value="1"/>
</dbReference>
<accession>A0A2U1Q6I4</accession>
<evidence type="ECO:0000256" key="1">
    <source>
        <dbReference type="ARBA" id="ARBA00009744"/>
    </source>
</evidence>
<evidence type="ECO:0000256" key="2">
    <source>
        <dbReference type="ARBA" id="ARBA00022589"/>
    </source>
</evidence>
<sequence length="155" mass="17101">MFGTLSEEVELKVSASKAWAIFGTVELAKLSVGKVLDAVDVVEGDGGTGTILKLKFKPGGNFTYYKEKFTKVDNQNMVKIAESVEGGYLDLGFNFYRVTFEIKDNPKDETSSSCIVKLIIEYDVKEEFASNASLINTEILVGAMHDVEDHLMKSN</sequence>
<comment type="caution">
    <text evidence="4">The sequence shown here is derived from an EMBL/GenBank/DDBJ whole genome shotgun (WGS) entry which is preliminary data.</text>
</comment>
<proteinExistence type="inferred from homology"/>
<dbReference type="GO" id="GO:0010427">
    <property type="term" value="F:abscisic acid binding"/>
    <property type="evidence" value="ECO:0007669"/>
    <property type="project" value="TreeGrafter"/>
</dbReference>
<dbReference type="CDD" id="cd07816">
    <property type="entry name" value="Bet_v1-like"/>
    <property type="match status" value="1"/>
</dbReference>
<protein>
    <submittedName>
        <fullName evidence="4">S-norcoclaurine synthase 1</fullName>
    </submittedName>
</protein>
<dbReference type="GO" id="GO:0009738">
    <property type="term" value="P:abscisic acid-activated signaling pathway"/>
    <property type="evidence" value="ECO:0007669"/>
    <property type="project" value="TreeGrafter"/>
</dbReference>
<keyword evidence="2" id="KW-0017">Alkaloid metabolism</keyword>
<evidence type="ECO:0000313" key="4">
    <source>
        <dbReference type="EMBL" id="PWA93624.1"/>
    </source>
</evidence>
<dbReference type="OrthoDB" id="1879545at2759"/>
<dbReference type="Gene3D" id="3.30.530.20">
    <property type="match status" value="1"/>
</dbReference>
<dbReference type="InterPro" id="IPR000916">
    <property type="entry name" value="Bet_v_I/MLP"/>
</dbReference>
<dbReference type="GO" id="GO:0006952">
    <property type="term" value="P:defense response"/>
    <property type="evidence" value="ECO:0007669"/>
    <property type="project" value="InterPro"/>
</dbReference>
<dbReference type="Proteomes" id="UP000245207">
    <property type="component" value="Unassembled WGS sequence"/>
</dbReference>
<organism evidence="4 5">
    <name type="scientific">Artemisia annua</name>
    <name type="common">Sweet wormwood</name>
    <dbReference type="NCBI Taxonomy" id="35608"/>
    <lineage>
        <taxon>Eukaryota</taxon>
        <taxon>Viridiplantae</taxon>
        <taxon>Streptophyta</taxon>
        <taxon>Embryophyta</taxon>
        <taxon>Tracheophyta</taxon>
        <taxon>Spermatophyta</taxon>
        <taxon>Magnoliopsida</taxon>
        <taxon>eudicotyledons</taxon>
        <taxon>Gunneridae</taxon>
        <taxon>Pentapetalae</taxon>
        <taxon>asterids</taxon>
        <taxon>campanulids</taxon>
        <taxon>Asterales</taxon>
        <taxon>Asteraceae</taxon>
        <taxon>Asteroideae</taxon>
        <taxon>Anthemideae</taxon>
        <taxon>Artemisiinae</taxon>
        <taxon>Artemisia</taxon>
    </lineage>
</organism>
<gene>
    <name evidence="4" type="ORF">CTI12_AA069090</name>
</gene>
<dbReference type="InterPro" id="IPR050279">
    <property type="entry name" value="Plant_def-hormone_signal"/>
</dbReference>
<dbReference type="PANTHER" id="PTHR31213">
    <property type="entry name" value="OS08G0374000 PROTEIN-RELATED"/>
    <property type="match status" value="1"/>
</dbReference>
<evidence type="ECO:0000259" key="3">
    <source>
        <dbReference type="SMART" id="SM01037"/>
    </source>
</evidence>
<dbReference type="SMART" id="SM01037">
    <property type="entry name" value="Bet_v_1"/>
    <property type="match status" value="1"/>
</dbReference>
<reference evidence="4 5" key="1">
    <citation type="journal article" date="2018" name="Mol. Plant">
        <title>The genome of Artemisia annua provides insight into the evolution of Asteraceae family and artemisinin biosynthesis.</title>
        <authorList>
            <person name="Shen Q."/>
            <person name="Zhang L."/>
            <person name="Liao Z."/>
            <person name="Wang S."/>
            <person name="Yan T."/>
            <person name="Shi P."/>
            <person name="Liu M."/>
            <person name="Fu X."/>
            <person name="Pan Q."/>
            <person name="Wang Y."/>
            <person name="Lv Z."/>
            <person name="Lu X."/>
            <person name="Zhang F."/>
            <person name="Jiang W."/>
            <person name="Ma Y."/>
            <person name="Chen M."/>
            <person name="Hao X."/>
            <person name="Li L."/>
            <person name="Tang Y."/>
            <person name="Lv G."/>
            <person name="Zhou Y."/>
            <person name="Sun X."/>
            <person name="Brodelius P.E."/>
            <person name="Rose J.K.C."/>
            <person name="Tang K."/>
        </authorList>
    </citation>
    <scope>NUCLEOTIDE SEQUENCE [LARGE SCALE GENOMIC DNA]</scope>
    <source>
        <strain evidence="5">cv. Huhao1</strain>
        <tissue evidence="4">Leaf</tissue>
    </source>
</reference>
<dbReference type="EMBL" id="PKPP01000373">
    <property type="protein sequence ID" value="PWA93624.1"/>
    <property type="molecule type" value="Genomic_DNA"/>
</dbReference>
<dbReference type="GO" id="GO:0005737">
    <property type="term" value="C:cytoplasm"/>
    <property type="evidence" value="ECO:0007669"/>
    <property type="project" value="TreeGrafter"/>
</dbReference>
<dbReference type="GO" id="GO:0009820">
    <property type="term" value="P:alkaloid metabolic process"/>
    <property type="evidence" value="ECO:0007669"/>
    <property type="project" value="UniProtKB-KW"/>
</dbReference>
<evidence type="ECO:0000313" key="5">
    <source>
        <dbReference type="Proteomes" id="UP000245207"/>
    </source>
</evidence>
<keyword evidence="5" id="KW-1185">Reference proteome</keyword>
<dbReference type="GO" id="GO:0038023">
    <property type="term" value="F:signaling receptor activity"/>
    <property type="evidence" value="ECO:0007669"/>
    <property type="project" value="TreeGrafter"/>
</dbReference>
<name>A0A2U1Q6I4_ARTAN</name>
<dbReference type="STRING" id="35608.A0A2U1Q6I4"/>
<dbReference type="PANTHER" id="PTHR31213:SF19">
    <property type="entry name" value="BET V I_MAJOR LATEX PROTEIN DOMAIN-CONTAINING PROTEIN"/>
    <property type="match status" value="1"/>
</dbReference>
<dbReference type="GO" id="GO:0005634">
    <property type="term" value="C:nucleus"/>
    <property type="evidence" value="ECO:0007669"/>
    <property type="project" value="TreeGrafter"/>
</dbReference>
<dbReference type="SUPFAM" id="SSF55961">
    <property type="entry name" value="Bet v1-like"/>
    <property type="match status" value="1"/>
</dbReference>
<dbReference type="InterPro" id="IPR023393">
    <property type="entry name" value="START-like_dom_sf"/>
</dbReference>
<dbReference type="AlphaFoldDB" id="A0A2U1Q6I4"/>
<comment type="similarity">
    <text evidence="1">Belongs to the BetVI family.</text>
</comment>
<feature type="domain" description="Bet v I/Major latex protein" evidence="3">
    <location>
        <begin position="1"/>
        <end position="154"/>
    </location>
</feature>